<keyword evidence="2" id="KW-0472">Membrane</keyword>
<feature type="transmembrane region" description="Helical" evidence="2">
    <location>
        <begin position="200"/>
        <end position="222"/>
    </location>
</feature>
<feature type="transmembrane region" description="Helical" evidence="2">
    <location>
        <begin position="173"/>
        <end position="194"/>
    </location>
</feature>
<feature type="region of interest" description="Disordered" evidence="1">
    <location>
        <begin position="387"/>
        <end position="422"/>
    </location>
</feature>
<evidence type="ECO:0000256" key="1">
    <source>
        <dbReference type="SAM" id="MobiDB-lite"/>
    </source>
</evidence>
<keyword evidence="2" id="KW-1133">Transmembrane helix</keyword>
<evidence type="ECO:0000256" key="2">
    <source>
        <dbReference type="SAM" id="Phobius"/>
    </source>
</evidence>
<dbReference type="EMBL" id="CAKKNE010000001">
    <property type="protein sequence ID" value="CAH0366740.1"/>
    <property type="molecule type" value="Genomic_DNA"/>
</dbReference>
<name>A0A8J2S982_9STRA</name>
<keyword evidence="4" id="KW-1185">Reference proteome</keyword>
<protein>
    <submittedName>
        <fullName evidence="3">Uncharacterized protein</fullName>
    </submittedName>
</protein>
<feature type="transmembrane region" description="Helical" evidence="2">
    <location>
        <begin position="129"/>
        <end position="152"/>
    </location>
</feature>
<reference evidence="3" key="1">
    <citation type="submission" date="2021-11" db="EMBL/GenBank/DDBJ databases">
        <authorList>
            <consortium name="Genoscope - CEA"/>
            <person name="William W."/>
        </authorList>
    </citation>
    <scope>NUCLEOTIDE SEQUENCE</scope>
</reference>
<proteinExistence type="predicted"/>
<feature type="transmembrane region" description="Helical" evidence="2">
    <location>
        <begin position="73"/>
        <end position="93"/>
    </location>
</feature>
<keyword evidence="2" id="KW-0812">Transmembrane</keyword>
<evidence type="ECO:0000313" key="3">
    <source>
        <dbReference type="EMBL" id="CAH0366740.1"/>
    </source>
</evidence>
<feature type="compositionally biased region" description="Low complexity" evidence="1">
    <location>
        <begin position="407"/>
        <end position="416"/>
    </location>
</feature>
<accession>A0A8J2S982</accession>
<sequence length="422" mass="45922">MLRRRRAAKTAHAVPPHAQFEKDDAKRIKKSLRDLVHSEARGMYAVPAPATSMEIASLLCVPPEHVWDRAVTIFMAVNLYCSLLMTTAVALALNPLKLSKESNYWLAFAYNTLLARTLSPRHRRDAVPFAQAALAALSVMSTMITLFSILACSGSTPETIYAAVARAGFYVKFISLLWWQTLIMLALVSVAAWLKSGWLGGAVATGVVFVVFQLLQHVFFIWGNDAFPHIAMPWNPIGAPLLDKPRDRRRAEHRARTMVANAEPWLGDIARRVATEEPKAEDTDDEGESWEDSKKPTDDGALDHIVASALKGAVPSRRSAVRDLLLSNGVTSDVLIHASGSAAGAQLVLHALDELAERHTPNGLHVGERLALATEVSHIVRRYAVDATTDETPAQPPVTPPPPPGTPTTRSRATSPKGDPGE</sequence>
<organism evidence="3 4">
    <name type="scientific">Pelagomonas calceolata</name>
    <dbReference type="NCBI Taxonomy" id="35677"/>
    <lineage>
        <taxon>Eukaryota</taxon>
        <taxon>Sar</taxon>
        <taxon>Stramenopiles</taxon>
        <taxon>Ochrophyta</taxon>
        <taxon>Pelagophyceae</taxon>
        <taxon>Pelagomonadales</taxon>
        <taxon>Pelagomonadaceae</taxon>
        <taxon>Pelagomonas</taxon>
    </lineage>
</organism>
<feature type="compositionally biased region" description="Pro residues" evidence="1">
    <location>
        <begin position="394"/>
        <end position="406"/>
    </location>
</feature>
<comment type="caution">
    <text evidence="3">The sequence shown here is derived from an EMBL/GenBank/DDBJ whole genome shotgun (WGS) entry which is preliminary data.</text>
</comment>
<feature type="region of interest" description="Disordered" evidence="1">
    <location>
        <begin position="273"/>
        <end position="299"/>
    </location>
</feature>
<dbReference type="Proteomes" id="UP000789595">
    <property type="component" value="Unassembled WGS sequence"/>
</dbReference>
<dbReference type="AlphaFoldDB" id="A0A8J2S982"/>
<gene>
    <name evidence="3" type="ORF">PECAL_1P32490</name>
</gene>
<evidence type="ECO:0000313" key="4">
    <source>
        <dbReference type="Proteomes" id="UP000789595"/>
    </source>
</evidence>